<evidence type="ECO:0000313" key="2">
    <source>
        <dbReference type="EMBL" id="OCX21454.1"/>
    </source>
</evidence>
<dbReference type="GO" id="GO:0016853">
    <property type="term" value="F:isomerase activity"/>
    <property type="evidence" value="ECO:0007669"/>
    <property type="project" value="UniProtKB-KW"/>
</dbReference>
<reference evidence="2 3" key="1">
    <citation type="submission" date="2016-08" db="EMBL/GenBank/DDBJ databases">
        <title>Whole genome sequence of Mesorhizobium sp. strain UASWS1009 isolated from industrial sewage.</title>
        <authorList>
            <person name="Crovadore J."/>
            <person name="Calmin G."/>
            <person name="Chablais R."/>
            <person name="Cochard B."/>
            <person name="Lefort F."/>
        </authorList>
    </citation>
    <scope>NUCLEOTIDE SEQUENCE [LARGE SCALE GENOMIC DNA]</scope>
    <source>
        <strain evidence="2 3">UASWS1009</strain>
    </source>
</reference>
<dbReference type="AlphaFoldDB" id="A0A1C2E374"/>
<proteinExistence type="predicted"/>
<name>A0A1C2E374_9HYPH</name>
<accession>A0A1C2E374</accession>
<gene>
    <name evidence="2" type="ORF">QV13_07295</name>
</gene>
<keyword evidence="2" id="KW-0413">Isomerase</keyword>
<keyword evidence="3" id="KW-1185">Reference proteome</keyword>
<dbReference type="SUPFAM" id="SSF51658">
    <property type="entry name" value="Xylose isomerase-like"/>
    <property type="match status" value="1"/>
</dbReference>
<protein>
    <submittedName>
        <fullName evidence="2">Sugar phosphate isomerase</fullName>
    </submittedName>
</protein>
<dbReference type="EMBL" id="MDEO01000028">
    <property type="protein sequence ID" value="OCX21454.1"/>
    <property type="molecule type" value="Genomic_DNA"/>
</dbReference>
<dbReference type="STRING" id="1566387.QV13_07295"/>
<dbReference type="Pfam" id="PF01261">
    <property type="entry name" value="AP_endonuc_2"/>
    <property type="match status" value="1"/>
</dbReference>
<dbReference type="InterPro" id="IPR036237">
    <property type="entry name" value="Xyl_isomerase-like_sf"/>
</dbReference>
<organism evidence="2 3">
    <name type="scientific">Mesorhizobium hungaricum</name>
    <dbReference type="NCBI Taxonomy" id="1566387"/>
    <lineage>
        <taxon>Bacteria</taxon>
        <taxon>Pseudomonadati</taxon>
        <taxon>Pseudomonadota</taxon>
        <taxon>Alphaproteobacteria</taxon>
        <taxon>Hyphomicrobiales</taxon>
        <taxon>Phyllobacteriaceae</taxon>
        <taxon>Mesorhizobium</taxon>
    </lineage>
</organism>
<dbReference type="OrthoDB" id="127676at2"/>
<dbReference type="Gene3D" id="3.20.20.150">
    <property type="entry name" value="Divalent-metal-dependent TIM barrel enzymes"/>
    <property type="match status" value="1"/>
</dbReference>
<evidence type="ECO:0000313" key="3">
    <source>
        <dbReference type="Proteomes" id="UP000094412"/>
    </source>
</evidence>
<dbReference type="InterPro" id="IPR013022">
    <property type="entry name" value="Xyl_isomerase-like_TIM-brl"/>
</dbReference>
<dbReference type="Proteomes" id="UP000094412">
    <property type="component" value="Unassembled WGS sequence"/>
</dbReference>
<comment type="caution">
    <text evidence="2">The sequence shown here is derived from an EMBL/GenBank/DDBJ whole genome shotgun (WGS) entry which is preliminary data.</text>
</comment>
<dbReference type="PANTHER" id="PTHR12110:SF21">
    <property type="entry name" value="XYLOSE ISOMERASE-LIKE TIM BARREL DOMAIN-CONTAINING PROTEIN"/>
    <property type="match status" value="1"/>
</dbReference>
<evidence type="ECO:0000259" key="1">
    <source>
        <dbReference type="Pfam" id="PF01261"/>
    </source>
</evidence>
<dbReference type="PANTHER" id="PTHR12110">
    <property type="entry name" value="HYDROXYPYRUVATE ISOMERASE"/>
    <property type="match status" value="1"/>
</dbReference>
<feature type="domain" description="Xylose isomerase-like TIM barrel" evidence="1">
    <location>
        <begin position="29"/>
        <end position="273"/>
    </location>
</feature>
<dbReference type="InterPro" id="IPR050312">
    <property type="entry name" value="IolE/XylAMocC-like"/>
</dbReference>
<dbReference type="RefSeq" id="WP_065997165.1">
    <property type="nucleotide sequence ID" value="NZ_MDEO01000028.1"/>
</dbReference>
<sequence length="295" mass="32909">MTIKLAMHTWPYASNPTWLPAYTLEETIKRVKKIGYDAIEIGAASPHVFPPTLSKQRRKDIAQMLKDYDMALAAMLPAHGGGPGNNVASPIPEERRWAIEHYKEMAQLTADWGGKRLICLPGWYIFGTTYRQAWDWAAAAIREIARFSSDLGVEIVIEPTPEDSNIVNTCDNTIDMMKDVGESNVRLMFDSHHVITEKEVMSDYVYAMGKDLVHIHASDNNRLPPGRGRGDFPALIQALHETGFDGYLSMECGFHQRGIEPDWVARVSLEYLKPLVDAANRSPSPSGDSVSSAHV</sequence>